<evidence type="ECO:0000313" key="6">
    <source>
        <dbReference type="Proteomes" id="UP001273166"/>
    </source>
</evidence>
<evidence type="ECO:0000256" key="1">
    <source>
        <dbReference type="ARBA" id="ARBA00007912"/>
    </source>
</evidence>
<evidence type="ECO:0000256" key="3">
    <source>
        <dbReference type="SAM" id="MobiDB-lite"/>
    </source>
</evidence>
<evidence type="ECO:0000313" key="5">
    <source>
        <dbReference type="EMBL" id="KAK3305829.1"/>
    </source>
</evidence>
<dbReference type="Proteomes" id="UP001273166">
    <property type="component" value="Unassembled WGS sequence"/>
</dbReference>
<accession>A0AAJ0GTI2</accession>
<dbReference type="InterPro" id="IPR013586">
    <property type="entry name" value="PSMD3_C"/>
</dbReference>
<dbReference type="EMBL" id="JAUDZG010000004">
    <property type="protein sequence ID" value="KAK3305829.1"/>
    <property type="molecule type" value="Genomic_DNA"/>
</dbReference>
<dbReference type="AlphaFoldDB" id="A0AAJ0GTI2"/>
<organism evidence="5 6">
    <name type="scientific">Chaetomium strumarium</name>
    <dbReference type="NCBI Taxonomy" id="1170767"/>
    <lineage>
        <taxon>Eukaryota</taxon>
        <taxon>Fungi</taxon>
        <taxon>Dikarya</taxon>
        <taxon>Ascomycota</taxon>
        <taxon>Pezizomycotina</taxon>
        <taxon>Sordariomycetes</taxon>
        <taxon>Sordariomycetidae</taxon>
        <taxon>Sordariales</taxon>
        <taxon>Chaetomiaceae</taxon>
        <taxon>Chaetomium</taxon>
    </lineage>
</organism>
<reference evidence="5" key="2">
    <citation type="submission" date="2023-06" db="EMBL/GenBank/DDBJ databases">
        <authorList>
            <consortium name="Lawrence Berkeley National Laboratory"/>
            <person name="Mondo S.J."/>
            <person name="Hensen N."/>
            <person name="Bonometti L."/>
            <person name="Westerberg I."/>
            <person name="Brannstrom I.O."/>
            <person name="Guillou S."/>
            <person name="Cros-Aarteil S."/>
            <person name="Calhoun S."/>
            <person name="Haridas S."/>
            <person name="Kuo A."/>
            <person name="Pangilinan J."/>
            <person name="Riley R."/>
            <person name="Labutti K."/>
            <person name="Andreopoulos B."/>
            <person name="Lipzen A."/>
            <person name="Chen C."/>
            <person name="Yanf M."/>
            <person name="Daum C."/>
            <person name="Ng V."/>
            <person name="Clum A."/>
            <person name="Steindorff A."/>
            <person name="Ohm R."/>
            <person name="Martin F."/>
            <person name="Silar P."/>
            <person name="Natvig D."/>
            <person name="Lalanne C."/>
            <person name="Gautier V."/>
            <person name="Ament-Velasquez S.L."/>
            <person name="Kruys A."/>
            <person name="Hutchinson M.I."/>
            <person name="Powell A.J."/>
            <person name="Barry K."/>
            <person name="Miller A.N."/>
            <person name="Grigoriev I.V."/>
            <person name="Debuchy R."/>
            <person name="Gladieux P."/>
            <person name="Thoren M.H."/>
            <person name="Johannesson H."/>
        </authorList>
    </citation>
    <scope>NUCLEOTIDE SEQUENCE</scope>
    <source>
        <strain evidence="5">CBS 333.67</strain>
    </source>
</reference>
<protein>
    <submittedName>
        <fullName evidence="5">Proteasome regulatory subunit C-terminal-domain-containing protein</fullName>
    </submittedName>
</protein>
<dbReference type="InterPro" id="IPR057985">
    <property type="entry name" value="TPR_PSMD3_N"/>
</dbReference>
<keyword evidence="6" id="KW-1185">Reference proteome</keyword>
<dbReference type="Pfam" id="PF08375">
    <property type="entry name" value="Rpn3_C"/>
    <property type="match status" value="1"/>
</dbReference>
<dbReference type="PANTHER" id="PTHR10758:SF2">
    <property type="entry name" value="26S PROTEASOME NON-ATPASE REGULATORY SUBUNIT 3"/>
    <property type="match status" value="1"/>
</dbReference>
<dbReference type="Pfam" id="PF01399">
    <property type="entry name" value="PCI"/>
    <property type="match status" value="1"/>
</dbReference>
<sequence length="581" mass="65000">MPGKTPDKEPVENGGYRGGKDLTEKDRKSKAKKPSKKEAEDDVKVVVPVLKASKQSSIPPPNDAEGDVAMDDADKTAEGEVKVDPVLQTINDIKSNFALLDRAVALFDARFSLRALRSISSIRKRLTPDILAQVISETYSPSSASTHAAKQMLLAVGRSDMSLGRQIGPEMEIDSEPKATGKNGVKKETKDMIPEIDVFLGILTQVLLHDSKQFQQGLEFSYYLVERVRSLNRRTLDSLSAKVYFYYSLFAEQIAPLPPSPQSPIVSIRPTLLAALRTAVLRKDVDTQASVIVLLLRSYLLTSHISQADLLVSHTQFPENAANNQVARFLYYLGRTRAIQLRYTEAHEHLTAATRKAPSSACALGFSQTATKLLMVVELLMGDIPDRATFRQPNMETAMRPYFLLVQAVRVGNLEDFEAIIAEHADTFRRDGTYTLILRLRQNVIRTGIRMMSLSYSRISLRDICIRLHLGSEESAEYIVAKAIRDGVIEATLDRERGFMKSKEVGDVYATREPGEAFHDRIRACLALHDESVKAMRFPMNQHRLELKSAQEAREREREMAKEIQDGDLDEDDLGGEFEGM</sequence>
<dbReference type="GeneID" id="87888198"/>
<dbReference type="GO" id="GO:0042176">
    <property type="term" value="P:regulation of protein catabolic process"/>
    <property type="evidence" value="ECO:0007669"/>
    <property type="project" value="InterPro"/>
</dbReference>
<reference evidence="5" key="1">
    <citation type="journal article" date="2023" name="Mol. Phylogenet. Evol.">
        <title>Genome-scale phylogeny and comparative genomics of the fungal order Sordariales.</title>
        <authorList>
            <person name="Hensen N."/>
            <person name="Bonometti L."/>
            <person name="Westerberg I."/>
            <person name="Brannstrom I.O."/>
            <person name="Guillou S."/>
            <person name="Cros-Aarteil S."/>
            <person name="Calhoun S."/>
            <person name="Haridas S."/>
            <person name="Kuo A."/>
            <person name="Mondo S."/>
            <person name="Pangilinan J."/>
            <person name="Riley R."/>
            <person name="LaButti K."/>
            <person name="Andreopoulos B."/>
            <person name="Lipzen A."/>
            <person name="Chen C."/>
            <person name="Yan M."/>
            <person name="Daum C."/>
            <person name="Ng V."/>
            <person name="Clum A."/>
            <person name="Steindorff A."/>
            <person name="Ohm R.A."/>
            <person name="Martin F."/>
            <person name="Silar P."/>
            <person name="Natvig D.O."/>
            <person name="Lalanne C."/>
            <person name="Gautier V."/>
            <person name="Ament-Velasquez S.L."/>
            <person name="Kruys A."/>
            <person name="Hutchinson M.I."/>
            <person name="Powell A.J."/>
            <person name="Barry K."/>
            <person name="Miller A.N."/>
            <person name="Grigoriev I.V."/>
            <person name="Debuchy R."/>
            <person name="Gladieux P."/>
            <person name="Hiltunen Thoren M."/>
            <person name="Johannesson H."/>
        </authorList>
    </citation>
    <scope>NUCLEOTIDE SEQUENCE</scope>
    <source>
        <strain evidence="5">CBS 333.67</strain>
    </source>
</reference>
<dbReference type="SUPFAM" id="SSF46785">
    <property type="entry name" value="Winged helix' DNA-binding domain"/>
    <property type="match status" value="1"/>
</dbReference>
<dbReference type="InterPro" id="IPR000717">
    <property type="entry name" value="PCI_dom"/>
</dbReference>
<dbReference type="PROSITE" id="PS50250">
    <property type="entry name" value="PCI"/>
    <property type="match status" value="1"/>
</dbReference>
<name>A0AAJ0GTI2_9PEZI</name>
<feature type="compositionally biased region" description="Acidic residues" evidence="3">
    <location>
        <begin position="566"/>
        <end position="581"/>
    </location>
</feature>
<dbReference type="SMART" id="SM00088">
    <property type="entry name" value="PINT"/>
    <property type="match status" value="1"/>
</dbReference>
<evidence type="ECO:0000259" key="4">
    <source>
        <dbReference type="PROSITE" id="PS50250"/>
    </source>
</evidence>
<feature type="compositionally biased region" description="Basic and acidic residues" evidence="3">
    <location>
        <begin position="1"/>
        <end position="11"/>
    </location>
</feature>
<proteinExistence type="inferred from homology"/>
<gene>
    <name evidence="5" type="ORF">B0T15DRAFT_533528</name>
</gene>
<dbReference type="InterPro" id="IPR050756">
    <property type="entry name" value="CSN3"/>
</dbReference>
<feature type="domain" description="PCI" evidence="4">
    <location>
        <begin position="327"/>
        <end position="507"/>
    </location>
</feature>
<dbReference type="PANTHER" id="PTHR10758">
    <property type="entry name" value="26S PROTEASOME NON-ATPASE REGULATORY SUBUNIT 3/COP9 SIGNALOSOME COMPLEX SUBUNIT 3"/>
    <property type="match status" value="1"/>
</dbReference>
<dbReference type="Pfam" id="PF25573">
    <property type="entry name" value="TPR_PSMD3_N"/>
    <property type="match status" value="1"/>
</dbReference>
<feature type="region of interest" description="Disordered" evidence="3">
    <location>
        <begin position="1"/>
        <end position="44"/>
    </location>
</feature>
<dbReference type="GO" id="GO:0006511">
    <property type="term" value="P:ubiquitin-dependent protein catabolic process"/>
    <property type="evidence" value="ECO:0007669"/>
    <property type="project" value="TreeGrafter"/>
</dbReference>
<dbReference type="InterPro" id="IPR036390">
    <property type="entry name" value="WH_DNA-bd_sf"/>
</dbReference>
<dbReference type="SMART" id="SM00753">
    <property type="entry name" value="PAM"/>
    <property type="match status" value="1"/>
</dbReference>
<dbReference type="GO" id="GO:0030234">
    <property type="term" value="F:enzyme regulator activity"/>
    <property type="evidence" value="ECO:0007669"/>
    <property type="project" value="InterPro"/>
</dbReference>
<feature type="region of interest" description="Disordered" evidence="3">
    <location>
        <begin position="550"/>
        <end position="581"/>
    </location>
</feature>
<comment type="caution">
    <text evidence="5">The sequence shown here is derived from an EMBL/GenBank/DDBJ whole genome shotgun (WGS) entry which is preliminary data.</text>
</comment>
<dbReference type="RefSeq" id="XP_062721609.1">
    <property type="nucleotide sequence ID" value="XM_062869369.1"/>
</dbReference>
<keyword evidence="2 5" id="KW-0647">Proteasome</keyword>
<feature type="compositionally biased region" description="Basic and acidic residues" evidence="3">
    <location>
        <begin position="18"/>
        <end position="27"/>
    </location>
</feature>
<feature type="compositionally biased region" description="Basic and acidic residues" evidence="3">
    <location>
        <begin position="550"/>
        <end position="565"/>
    </location>
</feature>
<dbReference type="Gene3D" id="1.25.40.570">
    <property type="match status" value="1"/>
</dbReference>
<comment type="similarity">
    <text evidence="1">Belongs to the proteasome subunit S3 family.</text>
</comment>
<evidence type="ECO:0000256" key="2">
    <source>
        <dbReference type="ARBA" id="ARBA00022942"/>
    </source>
</evidence>
<dbReference type="GO" id="GO:0008541">
    <property type="term" value="C:proteasome regulatory particle, lid subcomplex"/>
    <property type="evidence" value="ECO:0007669"/>
    <property type="project" value="TreeGrafter"/>
</dbReference>